<dbReference type="SUPFAM" id="SSF51735">
    <property type="entry name" value="NAD(P)-binding Rossmann-fold domains"/>
    <property type="match status" value="1"/>
</dbReference>
<keyword evidence="4 12" id="KW-0444">Lipid biosynthesis</keyword>
<dbReference type="PANTHER" id="PTHR42879:SF2">
    <property type="entry name" value="3-OXOACYL-[ACYL-CARRIER-PROTEIN] REDUCTASE FABG"/>
    <property type="match status" value="1"/>
</dbReference>
<evidence type="ECO:0000256" key="3">
    <source>
        <dbReference type="ARBA" id="ARBA00012948"/>
    </source>
</evidence>
<dbReference type="NCBIfam" id="NF004197">
    <property type="entry name" value="PRK05653.1-1"/>
    <property type="match status" value="1"/>
</dbReference>
<dbReference type="Gene3D" id="3.40.50.720">
    <property type="entry name" value="NAD(P)-binding Rossmann-like Domain"/>
    <property type="match status" value="1"/>
</dbReference>
<evidence type="ECO:0000256" key="12">
    <source>
        <dbReference type="RuleBase" id="RU366074"/>
    </source>
</evidence>
<dbReference type="InterPro" id="IPR002347">
    <property type="entry name" value="SDR_fam"/>
</dbReference>
<evidence type="ECO:0000256" key="4">
    <source>
        <dbReference type="ARBA" id="ARBA00022516"/>
    </source>
</evidence>
<keyword evidence="6 11" id="KW-0521">NADP</keyword>
<dbReference type="PRINTS" id="PR00080">
    <property type="entry name" value="SDRFAMILY"/>
</dbReference>
<dbReference type="Pfam" id="PF13561">
    <property type="entry name" value="adh_short_C2"/>
    <property type="match status" value="1"/>
</dbReference>
<dbReference type="AlphaFoldDB" id="A0A8J3DIT5"/>
<dbReference type="NCBIfam" id="TIGR01830">
    <property type="entry name" value="3oxo_ACP_reduc"/>
    <property type="match status" value="1"/>
</dbReference>
<dbReference type="UniPathway" id="UPA00094"/>
<feature type="binding site" evidence="11">
    <location>
        <position position="193"/>
    </location>
    <ligand>
        <name>NADP(+)</name>
        <dbReference type="ChEBI" id="CHEBI:58349"/>
    </ligand>
</feature>
<dbReference type="EC" id="1.1.1.100" evidence="3 12"/>
<sequence>MAPYMKLTFENKTALVTGAGRGIGRAIAESLAAEGVRVICVSKSESSCGAAAEAIRASGGQAEALAVDVADSAAVAAACEQLLKDYECIDIVVNNAGITRDGLLLRMSDADWMDVINTNLSSCFFWTKGLLRPMTRKRWGRIINISSVVGIIGNPGQANYGAAKAGMIGFTKSTAREVASRNITVNVVAPGFIETDMTNELSDTVKTEAAKMVPLKRFGQTSEIASMCTFLASEEAGYITGQTFSVDGGMAM</sequence>
<keyword evidence="7 12" id="KW-0560">Oxidoreductase</keyword>
<evidence type="ECO:0000256" key="1">
    <source>
        <dbReference type="ARBA" id="ARBA00005194"/>
    </source>
</evidence>
<comment type="function">
    <text evidence="12">Catalyzes the NADPH-dependent reduction of beta-ketoacyl-ACP substrates to beta-hydroxyacyl-ACP products, the first reductive step in the elongation cycle of fatty acid biosynthesis.</text>
</comment>
<feature type="binding site" evidence="11">
    <location>
        <begin position="160"/>
        <end position="164"/>
    </location>
    <ligand>
        <name>NADP(+)</name>
        <dbReference type="ChEBI" id="CHEBI:58349"/>
    </ligand>
</feature>
<dbReference type="InterPro" id="IPR011284">
    <property type="entry name" value="3oxo_ACP_reduc"/>
</dbReference>
<dbReference type="PANTHER" id="PTHR42879">
    <property type="entry name" value="3-OXOACYL-(ACYL-CARRIER-PROTEIN) REDUCTASE"/>
    <property type="match status" value="1"/>
</dbReference>
<dbReference type="PRINTS" id="PR00081">
    <property type="entry name" value="GDHRDH"/>
</dbReference>
<dbReference type="NCBIfam" id="NF009464">
    <property type="entry name" value="PRK12824.1"/>
    <property type="match status" value="1"/>
</dbReference>
<feature type="domain" description="Ketoreductase" evidence="13">
    <location>
        <begin position="12"/>
        <end position="196"/>
    </location>
</feature>
<dbReference type="GO" id="GO:0004316">
    <property type="term" value="F:3-oxoacyl-[acyl-carrier-protein] reductase (NADPH) activity"/>
    <property type="evidence" value="ECO:0007669"/>
    <property type="project" value="UniProtKB-UniRule"/>
</dbReference>
<proteinExistence type="inferred from homology"/>
<name>A0A8J3DIT5_9BACT</name>
<dbReference type="FunFam" id="3.40.50.720:FF:000037">
    <property type="entry name" value="3-oxoacyl-[acyl-carrier-protein] reductase FabG"/>
    <property type="match status" value="1"/>
</dbReference>
<keyword evidence="9 12" id="KW-0275">Fatty acid biosynthesis</keyword>
<evidence type="ECO:0000256" key="8">
    <source>
        <dbReference type="ARBA" id="ARBA00023098"/>
    </source>
</evidence>
<keyword evidence="5 12" id="KW-0276">Fatty acid metabolism</keyword>
<comment type="catalytic activity">
    <reaction evidence="12">
        <text>a (3R)-hydroxyacyl-[ACP] + NADP(+) = a 3-oxoacyl-[ACP] + NADPH + H(+)</text>
        <dbReference type="Rhea" id="RHEA:17397"/>
        <dbReference type="Rhea" id="RHEA-COMP:9916"/>
        <dbReference type="Rhea" id="RHEA-COMP:9945"/>
        <dbReference type="ChEBI" id="CHEBI:15378"/>
        <dbReference type="ChEBI" id="CHEBI:57783"/>
        <dbReference type="ChEBI" id="CHEBI:58349"/>
        <dbReference type="ChEBI" id="CHEBI:78776"/>
        <dbReference type="ChEBI" id="CHEBI:78827"/>
        <dbReference type="EC" id="1.1.1.100"/>
    </reaction>
</comment>
<keyword evidence="15" id="KW-1185">Reference proteome</keyword>
<feature type="binding site" evidence="11">
    <location>
        <position position="95"/>
    </location>
    <ligand>
        <name>NADP(+)</name>
        <dbReference type="ChEBI" id="CHEBI:58349"/>
    </ligand>
</feature>
<reference evidence="14" key="1">
    <citation type="journal article" date="2014" name="Int. J. Syst. Evol. Microbiol.">
        <title>Complete genome sequence of Corynebacterium casei LMG S-19264T (=DSM 44701T), isolated from a smear-ripened cheese.</title>
        <authorList>
            <consortium name="US DOE Joint Genome Institute (JGI-PGF)"/>
            <person name="Walter F."/>
            <person name="Albersmeier A."/>
            <person name="Kalinowski J."/>
            <person name="Ruckert C."/>
        </authorList>
    </citation>
    <scope>NUCLEOTIDE SEQUENCE</scope>
    <source>
        <strain evidence="14">KCTC 12870</strain>
    </source>
</reference>
<dbReference type="NCBIfam" id="NF009466">
    <property type="entry name" value="PRK12826.1-2"/>
    <property type="match status" value="1"/>
</dbReference>
<dbReference type="PROSITE" id="PS00061">
    <property type="entry name" value="ADH_SHORT"/>
    <property type="match status" value="1"/>
</dbReference>
<protein>
    <recommendedName>
        <fullName evidence="3 12">3-oxoacyl-[acyl-carrier-protein] reductase</fullName>
        <ecNumber evidence="3 12">1.1.1.100</ecNumber>
    </recommendedName>
</protein>
<dbReference type="CDD" id="cd05333">
    <property type="entry name" value="BKR_SDR_c"/>
    <property type="match status" value="1"/>
</dbReference>
<comment type="caution">
    <text evidence="14">The sequence shown here is derived from an EMBL/GenBank/DDBJ whole genome shotgun (WGS) entry which is preliminary data.</text>
</comment>
<evidence type="ECO:0000256" key="6">
    <source>
        <dbReference type="ARBA" id="ARBA00022857"/>
    </source>
</evidence>
<evidence type="ECO:0000256" key="2">
    <source>
        <dbReference type="ARBA" id="ARBA00006484"/>
    </source>
</evidence>
<comment type="similarity">
    <text evidence="2 12">Belongs to the short-chain dehydrogenases/reductases (SDR) family.</text>
</comment>
<feature type="active site" description="Proton acceptor" evidence="10">
    <location>
        <position position="160"/>
    </location>
</feature>
<evidence type="ECO:0000256" key="9">
    <source>
        <dbReference type="ARBA" id="ARBA00023160"/>
    </source>
</evidence>
<gene>
    <name evidence="14" type="primary">fabG</name>
    <name evidence="14" type="ORF">GCM10007047_26160</name>
</gene>
<dbReference type="NCBIfam" id="NF004200">
    <property type="entry name" value="PRK05653.1-5"/>
    <property type="match status" value="1"/>
</dbReference>
<reference evidence="14" key="2">
    <citation type="submission" date="2020-09" db="EMBL/GenBank/DDBJ databases">
        <authorList>
            <person name="Sun Q."/>
            <person name="Kim S."/>
        </authorList>
    </citation>
    <scope>NUCLEOTIDE SEQUENCE</scope>
    <source>
        <strain evidence="14">KCTC 12870</strain>
    </source>
</reference>
<dbReference type="SMART" id="SM00822">
    <property type="entry name" value="PKS_KR"/>
    <property type="match status" value="1"/>
</dbReference>
<dbReference type="InterPro" id="IPR050259">
    <property type="entry name" value="SDR"/>
</dbReference>
<dbReference type="EMBL" id="BMXG01000018">
    <property type="protein sequence ID" value="GHC07754.1"/>
    <property type="molecule type" value="Genomic_DNA"/>
</dbReference>
<dbReference type="NCBIfam" id="NF005559">
    <property type="entry name" value="PRK07231.1"/>
    <property type="match status" value="1"/>
</dbReference>
<evidence type="ECO:0000256" key="10">
    <source>
        <dbReference type="PIRSR" id="PIRSR611284-1"/>
    </source>
</evidence>
<organism evidence="14 15">
    <name type="scientific">Cerasicoccus arenae</name>
    <dbReference type="NCBI Taxonomy" id="424488"/>
    <lineage>
        <taxon>Bacteria</taxon>
        <taxon>Pseudomonadati</taxon>
        <taxon>Verrucomicrobiota</taxon>
        <taxon>Opitutia</taxon>
        <taxon>Puniceicoccales</taxon>
        <taxon>Cerasicoccaceae</taxon>
        <taxon>Cerasicoccus</taxon>
    </lineage>
</organism>
<dbReference type="GO" id="GO:0051287">
    <property type="term" value="F:NAD binding"/>
    <property type="evidence" value="ECO:0007669"/>
    <property type="project" value="UniProtKB-UniRule"/>
</dbReference>
<dbReference type="InterPro" id="IPR036291">
    <property type="entry name" value="NAD(P)-bd_dom_sf"/>
</dbReference>
<feature type="binding site" evidence="11">
    <location>
        <begin position="18"/>
        <end position="21"/>
    </location>
    <ligand>
        <name>NADP(+)</name>
        <dbReference type="ChEBI" id="CHEBI:58349"/>
    </ligand>
</feature>
<evidence type="ECO:0000259" key="13">
    <source>
        <dbReference type="SMART" id="SM00822"/>
    </source>
</evidence>
<dbReference type="Proteomes" id="UP000642829">
    <property type="component" value="Unassembled WGS sequence"/>
</dbReference>
<evidence type="ECO:0000313" key="14">
    <source>
        <dbReference type="EMBL" id="GHC07754.1"/>
    </source>
</evidence>
<evidence type="ECO:0000256" key="5">
    <source>
        <dbReference type="ARBA" id="ARBA00022832"/>
    </source>
</evidence>
<dbReference type="GO" id="GO:0030497">
    <property type="term" value="P:fatty acid elongation"/>
    <property type="evidence" value="ECO:0007669"/>
    <property type="project" value="UniProtKB-ARBA"/>
</dbReference>
<dbReference type="InterPro" id="IPR020904">
    <property type="entry name" value="Sc_DH/Rdtase_CS"/>
</dbReference>
<accession>A0A8J3DIT5</accession>
<evidence type="ECO:0000256" key="11">
    <source>
        <dbReference type="PIRSR" id="PIRSR611284-2"/>
    </source>
</evidence>
<comment type="subunit">
    <text evidence="12">Homotetramer.</text>
</comment>
<keyword evidence="8 12" id="KW-0443">Lipid metabolism</keyword>
<evidence type="ECO:0000256" key="7">
    <source>
        <dbReference type="ARBA" id="ARBA00023002"/>
    </source>
</evidence>
<dbReference type="InterPro" id="IPR057326">
    <property type="entry name" value="KR_dom"/>
</dbReference>
<comment type="pathway">
    <text evidence="1 12">Lipid metabolism; fatty acid biosynthesis.</text>
</comment>
<evidence type="ECO:0000313" key="15">
    <source>
        <dbReference type="Proteomes" id="UP000642829"/>
    </source>
</evidence>